<dbReference type="PANTHER" id="PTHR23402:SF1">
    <property type="entry name" value="PYROGLUTAMYL-PEPTIDASE I"/>
    <property type="match status" value="1"/>
</dbReference>
<reference evidence="11 12" key="1">
    <citation type="submission" date="2008-04" db="EMBL/GenBank/DDBJ databases">
        <title>Complete sequence of chromosome of Natranaerobius thermophilus JW/NM-WN-LF.</title>
        <authorList>
            <consortium name="US DOE Joint Genome Institute"/>
            <person name="Copeland A."/>
            <person name="Lucas S."/>
            <person name="Lapidus A."/>
            <person name="Glavina del Rio T."/>
            <person name="Dalin E."/>
            <person name="Tice H."/>
            <person name="Bruce D."/>
            <person name="Goodwin L."/>
            <person name="Pitluck S."/>
            <person name="Chertkov O."/>
            <person name="Brettin T."/>
            <person name="Detter J.C."/>
            <person name="Han C."/>
            <person name="Kuske C.R."/>
            <person name="Schmutz J."/>
            <person name="Larimer F."/>
            <person name="Land M."/>
            <person name="Hauser L."/>
            <person name="Kyrpides N."/>
            <person name="Lykidis A."/>
            <person name="Mesbah N.M."/>
            <person name="Wiegel J."/>
        </authorList>
    </citation>
    <scope>NUCLEOTIDE SEQUENCE [LARGE SCALE GENOMIC DNA]</scope>
    <source>
        <strain evidence="12">ATCC BAA-1301 / DSM 18059 / JW/NM-WN-LF</strain>
    </source>
</reference>
<evidence type="ECO:0000256" key="2">
    <source>
        <dbReference type="ARBA" id="ARBA00002280"/>
    </source>
</evidence>
<keyword evidence="7 11" id="KW-0378">Hydrolase</keyword>
<evidence type="ECO:0000313" key="12">
    <source>
        <dbReference type="Proteomes" id="UP000001683"/>
    </source>
</evidence>
<gene>
    <name evidence="11" type="ordered locus">Nther_2071</name>
</gene>
<dbReference type="InterPro" id="IPR029762">
    <property type="entry name" value="PGP-I_bact-type"/>
</dbReference>
<dbReference type="InterPro" id="IPR033693">
    <property type="entry name" value="PGPEP1_Glu_AS"/>
</dbReference>
<dbReference type="Proteomes" id="UP000001683">
    <property type="component" value="Chromosome"/>
</dbReference>
<organism evidence="11 12">
    <name type="scientific">Natranaerobius thermophilus (strain ATCC BAA-1301 / DSM 18059 / JW/NM-WN-LF)</name>
    <dbReference type="NCBI Taxonomy" id="457570"/>
    <lineage>
        <taxon>Bacteria</taxon>
        <taxon>Bacillati</taxon>
        <taxon>Bacillota</taxon>
        <taxon>Clostridia</taxon>
        <taxon>Natranaerobiales</taxon>
        <taxon>Natranaerobiaceae</taxon>
        <taxon>Natranaerobius</taxon>
    </lineage>
</organism>
<dbReference type="KEGG" id="nth:Nther_2071"/>
<dbReference type="HOGENOM" id="CLU_043960_4_0_9"/>
<dbReference type="EC" id="3.4.19.3" evidence="9"/>
<evidence type="ECO:0000256" key="9">
    <source>
        <dbReference type="PROSITE-ProRule" id="PRU10076"/>
    </source>
</evidence>
<dbReference type="CDD" id="cd00501">
    <property type="entry name" value="Peptidase_C15"/>
    <property type="match status" value="1"/>
</dbReference>
<comment type="similarity">
    <text evidence="4">Belongs to the peptidase C15 family.</text>
</comment>
<evidence type="ECO:0000256" key="7">
    <source>
        <dbReference type="ARBA" id="ARBA00022801"/>
    </source>
</evidence>
<dbReference type="AlphaFoldDB" id="B2A747"/>
<dbReference type="NCBIfam" id="TIGR00504">
    <property type="entry name" value="pyro_pdase"/>
    <property type="match status" value="1"/>
</dbReference>
<dbReference type="FunFam" id="3.40.630.20:FF:000001">
    <property type="entry name" value="Pyrrolidone-carboxylate peptidase"/>
    <property type="match status" value="1"/>
</dbReference>
<dbReference type="MEROPS" id="C15.001"/>
<proteinExistence type="inferred from homology"/>
<accession>B2A747</accession>
<evidence type="ECO:0000256" key="8">
    <source>
        <dbReference type="ARBA" id="ARBA00022807"/>
    </source>
</evidence>
<dbReference type="NCBIfam" id="NF009676">
    <property type="entry name" value="PRK13197.1"/>
    <property type="match status" value="1"/>
</dbReference>
<dbReference type="RefSeq" id="WP_012448494.1">
    <property type="nucleotide sequence ID" value="NC_010718.1"/>
</dbReference>
<dbReference type="InterPro" id="IPR000816">
    <property type="entry name" value="Peptidase_C15"/>
</dbReference>
<dbReference type="Pfam" id="PF01470">
    <property type="entry name" value="Peptidase_C15"/>
    <property type="match status" value="1"/>
</dbReference>
<dbReference type="InterPro" id="IPR016125">
    <property type="entry name" value="Peptidase_C15-like"/>
</dbReference>
<dbReference type="SUPFAM" id="SSF53182">
    <property type="entry name" value="Pyrrolidone carboxyl peptidase (pyroglutamate aminopeptidase)"/>
    <property type="match status" value="1"/>
</dbReference>
<comment type="catalytic activity">
    <reaction evidence="1 9">
        <text>Release of an N-terminal pyroglutamyl group from a polypeptide, the second amino acid generally not being Pro.</text>
        <dbReference type="EC" id="3.4.19.3"/>
    </reaction>
</comment>
<dbReference type="GO" id="GO:0006508">
    <property type="term" value="P:proteolysis"/>
    <property type="evidence" value="ECO:0007669"/>
    <property type="project" value="UniProtKB-KW"/>
</dbReference>
<dbReference type="PROSITE" id="PS01334">
    <property type="entry name" value="PYRASE_CYS"/>
    <property type="match status" value="1"/>
</dbReference>
<dbReference type="Gene3D" id="3.40.630.20">
    <property type="entry name" value="Peptidase C15, pyroglutamyl peptidase I-like"/>
    <property type="match status" value="1"/>
</dbReference>
<dbReference type="InParanoid" id="B2A747"/>
<evidence type="ECO:0000256" key="5">
    <source>
        <dbReference type="ARBA" id="ARBA00022490"/>
    </source>
</evidence>
<dbReference type="OrthoDB" id="9779738at2"/>
<comment type="function">
    <text evidence="2">Removes 5-oxoproline from various penultimate amino acid residues except L-proline.</text>
</comment>
<evidence type="ECO:0000313" key="11">
    <source>
        <dbReference type="EMBL" id="ACB85638.1"/>
    </source>
</evidence>
<evidence type="ECO:0000256" key="6">
    <source>
        <dbReference type="ARBA" id="ARBA00022670"/>
    </source>
</evidence>
<evidence type="ECO:0000256" key="3">
    <source>
        <dbReference type="ARBA" id="ARBA00004496"/>
    </source>
</evidence>
<dbReference type="GO" id="GO:0005829">
    <property type="term" value="C:cytosol"/>
    <property type="evidence" value="ECO:0007669"/>
    <property type="project" value="InterPro"/>
</dbReference>
<comment type="subcellular location">
    <subcellularLocation>
        <location evidence="3">Cytoplasm</location>
    </subcellularLocation>
</comment>
<evidence type="ECO:0000256" key="1">
    <source>
        <dbReference type="ARBA" id="ARBA00001770"/>
    </source>
</evidence>
<feature type="active site" evidence="10">
    <location>
        <position position="147"/>
    </location>
</feature>
<dbReference type="eggNOG" id="COG2039">
    <property type="taxonomic scope" value="Bacteria"/>
</dbReference>
<feature type="active site" evidence="9">
    <location>
        <position position="83"/>
    </location>
</feature>
<dbReference type="InterPro" id="IPR033694">
    <property type="entry name" value="PGPEP1_Cys_AS"/>
</dbReference>
<sequence>MPKKLTKLMITGFDPFGTEKVNPSWRAVSNIPDKIESVEIIKQQLPTVFDKSLEKLISQIEDKDPDAIILTGQAGGRHAISVERVAINVNDANIPDNENNKPKDNYIFDHGPTAFFSTLPYKEIVDQIRNYEQIPAEVSNSAGTFVCNHVMYGMLYHLHQRNKPIKGGFIHVPFLPEQVLNKPGKPYMALDDIVKGLLRAIKVTCEV</sequence>
<evidence type="ECO:0000256" key="4">
    <source>
        <dbReference type="ARBA" id="ARBA00006641"/>
    </source>
</evidence>
<keyword evidence="5" id="KW-0963">Cytoplasm</keyword>
<dbReference type="PANTHER" id="PTHR23402">
    <property type="entry name" value="PROTEASE FAMILY C15 PYROGLUTAMYL-PEPTIDASE I-RELATED"/>
    <property type="match status" value="1"/>
</dbReference>
<dbReference type="PRINTS" id="PR00706">
    <property type="entry name" value="PYROGLUPTASE"/>
</dbReference>
<keyword evidence="6" id="KW-0645">Protease</keyword>
<dbReference type="PIRSF" id="PIRSF015592">
    <property type="entry name" value="Prld-crbxl_pptds"/>
    <property type="match status" value="1"/>
</dbReference>
<protein>
    <recommendedName>
        <fullName evidence="9">Pyroglutamyl-peptidase I</fullName>
        <ecNumber evidence="9">3.4.19.3</ecNumber>
    </recommendedName>
</protein>
<dbReference type="InterPro" id="IPR036440">
    <property type="entry name" value="Peptidase_C15-like_sf"/>
</dbReference>
<dbReference type="STRING" id="457570.Nther_2071"/>
<name>B2A747_NATTJ</name>
<dbReference type="FunCoup" id="B2A747">
    <property type="interactions" value="53"/>
</dbReference>
<dbReference type="EMBL" id="CP001034">
    <property type="protein sequence ID" value="ACB85638.1"/>
    <property type="molecule type" value="Genomic_DNA"/>
</dbReference>
<dbReference type="PROSITE" id="PS01333">
    <property type="entry name" value="PYRASE_GLU"/>
    <property type="match status" value="1"/>
</dbReference>
<evidence type="ECO:0000256" key="10">
    <source>
        <dbReference type="PROSITE-ProRule" id="PRU10077"/>
    </source>
</evidence>
<keyword evidence="12" id="KW-1185">Reference proteome</keyword>
<dbReference type="GO" id="GO:0016920">
    <property type="term" value="F:pyroglutamyl-peptidase activity"/>
    <property type="evidence" value="ECO:0007669"/>
    <property type="project" value="UniProtKB-EC"/>
</dbReference>
<reference evidence="11 12" key="2">
    <citation type="journal article" date="2011" name="J. Bacteriol.">
        <title>Complete genome sequence of the anaerobic, halophilic alkalithermophile Natranaerobius thermophilus JW/NM-WN-LF.</title>
        <authorList>
            <person name="Zhao B."/>
            <person name="Mesbah N.M."/>
            <person name="Dalin E."/>
            <person name="Goodwin L."/>
            <person name="Nolan M."/>
            <person name="Pitluck S."/>
            <person name="Chertkov O."/>
            <person name="Brettin T.S."/>
            <person name="Han J."/>
            <person name="Larimer F.W."/>
            <person name="Land M.L."/>
            <person name="Hauser L."/>
            <person name="Kyrpides N."/>
            <person name="Wiegel J."/>
        </authorList>
    </citation>
    <scope>NUCLEOTIDE SEQUENCE [LARGE SCALE GENOMIC DNA]</scope>
    <source>
        <strain evidence="12">ATCC BAA-1301 / DSM 18059 / JW/NM-WN-LF</strain>
    </source>
</reference>
<keyword evidence="8" id="KW-0788">Thiol protease</keyword>